<dbReference type="PANTHER" id="PTHR43592">
    <property type="entry name" value="CAAX AMINO TERMINAL PROTEASE"/>
    <property type="match status" value="1"/>
</dbReference>
<feature type="transmembrane region" description="Helical" evidence="2">
    <location>
        <begin position="203"/>
        <end position="223"/>
    </location>
</feature>
<keyword evidence="2" id="KW-0812">Transmembrane</keyword>
<feature type="domain" description="CAAX prenyl protease 2/Lysostaphin resistance protein A-like" evidence="3">
    <location>
        <begin position="165"/>
        <end position="255"/>
    </location>
</feature>
<sequence length="348" mass="38817">MKGFVSSRLHPAANLALLLVLLLAALCVAGFFTMALSQLFFGIGFQELGNVNRHPQDYPQGWGVMMLAQGITLLVMLGGAATAFVQLTGHTLADYFAPRRPVSVGWLLLAAALIILSVPAMSVLIAWNAQLHLPDFLADWEQWARQAEDRARVITSYLTRFSSPWRLVVALVVVAVIPALSEELFFRGVLQRNLVQWFNSRHVGIWVAAAIFSAIHMQFFGFFPRFVLGLGLGYLYEWSGNILVPMAAHFTQNAFQLLWLYAQQRDWSSAEFDPDSTEALPWYLVLASFVLGGLLLRYLYRLTQTPRPDELPTEMHTLGGRGVAVHRPDEVRPPARTLSHDGVDATRA</sequence>
<evidence type="ECO:0000313" key="5">
    <source>
        <dbReference type="Proteomes" id="UP000284250"/>
    </source>
</evidence>
<evidence type="ECO:0000313" key="4">
    <source>
        <dbReference type="EMBL" id="RIY12348.1"/>
    </source>
</evidence>
<name>A0A418R4F9_9BACT</name>
<keyword evidence="2" id="KW-0472">Membrane</keyword>
<evidence type="ECO:0000256" key="2">
    <source>
        <dbReference type="SAM" id="Phobius"/>
    </source>
</evidence>
<dbReference type="RefSeq" id="WP_119654663.1">
    <property type="nucleotide sequence ID" value="NZ_JBHUOI010000034.1"/>
</dbReference>
<feature type="transmembrane region" description="Helical" evidence="2">
    <location>
        <begin position="280"/>
        <end position="300"/>
    </location>
</feature>
<reference evidence="4 5" key="1">
    <citation type="submission" date="2019-01" db="EMBL/GenBank/DDBJ databases">
        <title>Hymenobacter humicola sp. nov., isolated from soils in Antarctica.</title>
        <authorList>
            <person name="Sedlacek I."/>
            <person name="Holochova P."/>
            <person name="Kralova S."/>
            <person name="Pantucek R."/>
            <person name="Stankova E."/>
            <person name="Vrbovska V."/>
            <person name="Kristofova L."/>
            <person name="Svec P."/>
            <person name="Busse H.-J."/>
        </authorList>
    </citation>
    <scope>NUCLEOTIDE SEQUENCE [LARGE SCALE GENOMIC DNA]</scope>
    <source>
        <strain evidence="4 5">CCM 8852</strain>
    </source>
</reference>
<dbReference type="AlphaFoldDB" id="A0A418R4F9"/>
<dbReference type="OrthoDB" id="1523022at2"/>
<dbReference type="PANTHER" id="PTHR43592:SF7">
    <property type="entry name" value="CAAX AMINO TERMINAL PROTEASE FAMILY PROTEIN"/>
    <property type="match status" value="1"/>
</dbReference>
<feature type="transmembrane region" description="Helical" evidence="2">
    <location>
        <begin position="165"/>
        <end position="182"/>
    </location>
</feature>
<dbReference type="EMBL" id="QYCN01000005">
    <property type="protein sequence ID" value="RIY12348.1"/>
    <property type="molecule type" value="Genomic_DNA"/>
</dbReference>
<feature type="region of interest" description="Disordered" evidence="1">
    <location>
        <begin position="326"/>
        <end position="348"/>
    </location>
</feature>
<dbReference type="GO" id="GO:0004175">
    <property type="term" value="F:endopeptidase activity"/>
    <property type="evidence" value="ECO:0007669"/>
    <property type="project" value="UniProtKB-ARBA"/>
</dbReference>
<evidence type="ECO:0000256" key="1">
    <source>
        <dbReference type="SAM" id="MobiDB-lite"/>
    </source>
</evidence>
<keyword evidence="2" id="KW-1133">Transmembrane helix</keyword>
<feature type="transmembrane region" description="Helical" evidence="2">
    <location>
        <begin position="106"/>
        <end position="127"/>
    </location>
</feature>
<dbReference type="GO" id="GO:0080120">
    <property type="term" value="P:CAAX-box protein maturation"/>
    <property type="evidence" value="ECO:0007669"/>
    <property type="project" value="UniProtKB-ARBA"/>
</dbReference>
<protein>
    <submittedName>
        <fullName evidence="4">CPBP family intramembrane metalloprotease</fullName>
    </submittedName>
</protein>
<dbReference type="Proteomes" id="UP000284250">
    <property type="component" value="Unassembled WGS sequence"/>
</dbReference>
<keyword evidence="5" id="KW-1185">Reference proteome</keyword>
<comment type="caution">
    <text evidence="4">The sequence shown here is derived from an EMBL/GenBank/DDBJ whole genome shotgun (WGS) entry which is preliminary data.</text>
</comment>
<keyword evidence="4" id="KW-0482">Metalloprotease</keyword>
<feature type="transmembrane region" description="Helical" evidence="2">
    <location>
        <begin position="61"/>
        <end position="85"/>
    </location>
</feature>
<organism evidence="4 5">
    <name type="scientific">Hymenobacter rubripertinctus</name>
    <dbReference type="NCBI Taxonomy" id="2029981"/>
    <lineage>
        <taxon>Bacteria</taxon>
        <taxon>Pseudomonadati</taxon>
        <taxon>Bacteroidota</taxon>
        <taxon>Cytophagia</taxon>
        <taxon>Cytophagales</taxon>
        <taxon>Hymenobacteraceae</taxon>
        <taxon>Hymenobacter</taxon>
    </lineage>
</organism>
<keyword evidence="4" id="KW-0645">Protease</keyword>
<dbReference type="GO" id="GO:0008237">
    <property type="term" value="F:metallopeptidase activity"/>
    <property type="evidence" value="ECO:0007669"/>
    <property type="project" value="UniProtKB-KW"/>
</dbReference>
<accession>A0A418R4F9</accession>
<gene>
    <name evidence="4" type="ORF">D0T11_04870</name>
</gene>
<evidence type="ECO:0000259" key="3">
    <source>
        <dbReference type="Pfam" id="PF02517"/>
    </source>
</evidence>
<dbReference type="GO" id="GO:0006508">
    <property type="term" value="P:proteolysis"/>
    <property type="evidence" value="ECO:0007669"/>
    <property type="project" value="UniProtKB-KW"/>
</dbReference>
<feature type="transmembrane region" description="Helical" evidence="2">
    <location>
        <begin position="12"/>
        <end position="41"/>
    </location>
</feature>
<dbReference type="InterPro" id="IPR003675">
    <property type="entry name" value="Rce1/LyrA-like_dom"/>
</dbReference>
<dbReference type="Pfam" id="PF02517">
    <property type="entry name" value="Rce1-like"/>
    <property type="match status" value="1"/>
</dbReference>
<proteinExistence type="predicted"/>
<keyword evidence="4" id="KW-0378">Hydrolase</keyword>